<dbReference type="AlphaFoldDB" id="A0A6G1C6H7"/>
<proteinExistence type="predicted"/>
<dbReference type="OrthoDB" id="717209at2759"/>
<protein>
    <submittedName>
        <fullName evidence="1">Uncharacterized protein</fullName>
    </submittedName>
</protein>
<accession>A0A6G1C6H7</accession>
<dbReference type="Proteomes" id="UP000479710">
    <property type="component" value="Unassembled WGS sequence"/>
</dbReference>
<organism evidence="1 2">
    <name type="scientific">Oryza meyeriana var. granulata</name>
    <dbReference type="NCBI Taxonomy" id="110450"/>
    <lineage>
        <taxon>Eukaryota</taxon>
        <taxon>Viridiplantae</taxon>
        <taxon>Streptophyta</taxon>
        <taxon>Embryophyta</taxon>
        <taxon>Tracheophyta</taxon>
        <taxon>Spermatophyta</taxon>
        <taxon>Magnoliopsida</taxon>
        <taxon>Liliopsida</taxon>
        <taxon>Poales</taxon>
        <taxon>Poaceae</taxon>
        <taxon>BOP clade</taxon>
        <taxon>Oryzoideae</taxon>
        <taxon>Oryzeae</taxon>
        <taxon>Oryzinae</taxon>
        <taxon>Oryza</taxon>
        <taxon>Oryza meyeriana</taxon>
    </lineage>
</organism>
<dbReference type="EMBL" id="SPHZ02000010">
    <property type="protein sequence ID" value="KAF0895766.1"/>
    <property type="molecule type" value="Genomic_DNA"/>
</dbReference>
<name>A0A6G1C6H7_9ORYZ</name>
<gene>
    <name evidence="1" type="ORF">E2562_014373</name>
</gene>
<comment type="caution">
    <text evidence="1">The sequence shown here is derived from an EMBL/GenBank/DDBJ whole genome shotgun (WGS) entry which is preliminary data.</text>
</comment>
<evidence type="ECO:0000313" key="2">
    <source>
        <dbReference type="Proteomes" id="UP000479710"/>
    </source>
</evidence>
<reference evidence="1 2" key="1">
    <citation type="submission" date="2019-11" db="EMBL/GenBank/DDBJ databases">
        <title>Whole genome sequence of Oryza granulata.</title>
        <authorList>
            <person name="Li W."/>
        </authorList>
    </citation>
    <scope>NUCLEOTIDE SEQUENCE [LARGE SCALE GENOMIC DNA]</scope>
    <source>
        <strain evidence="2">cv. Menghai</strain>
        <tissue evidence="1">Leaf</tissue>
    </source>
</reference>
<keyword evidence="2" id="KW-1185">Reference proteome</keyword>
<evidence type="ECO:0000313" key="1">
    <source>
        <dbReference type="EMBL" id="KAF0895766.1"/>
    </source>
</evidence>
<sequence length="127" mass="13528">MALFRAALSPAIALSTIDGVVSIAVASDYDPVELALPGRDRIGAAKRARDLVPRSEEADADARGWSSAVMERSLALLRRRGSASSSCCSSSFRRAATVVFQEQGFYREEASEAAAADAAIEYFSSSY</sequence>